<sequence>MIEKISKYLPENSIYLVQEILEEHHILIKVVNKRTSKHGDFKRFPNGSFQITINNSLNQYQFLLTLIHEIAHFVTYKQSKRVKPHGIEWKRNFQHLMLPFVQPTIYPASVLPFLANYLKNPKASTGSDVKLTFALKQFDEISGKNFIFELNEGSVFHFNGKTYKKGITRRTRIECLETSSNRIYLFNQNAEVEI</sequence>
<dbReference type="InterPro" id="IPR006640">
    <property type="entry name" value="SprT-like_domain"/>
</dbReference>
<dbReference type="RefSeq" id="WP_090228417.1">
    <property type="nucleotide sequence ID" value="NZ_FOZP01000007.1"/>
</dbReference>
<feature type="domain" description="SprT-like" evidence="1">
    <location>
        <begin position="47"/>
        <end position="96"/>
    </location>
</feature>
<organism evidence="2 3">
    <name type="scientific">Lutibacter maritimus</name>
    <dbReference type="NCBI Taxonomy" id="593133"/>
    <lineage>
        <taxon>Bacteria</taxon>
        <taxon>Pseudomonadati</taxon>
        <taxon>Bacteroidota</taxon>
        <taxon>Flavobacteriia</taxon>
        <taxon>Flavobacteriales</taxon>
        <taxon>Flavobacteriaceae</taxon>
        <taxon>Lutibacter</taxon>
    </lineage>
</organism>
<dbReference type="Proteomes" id="UP000199312">
    <property type="component" value="Unassembled WGS sequence"/>
</dbReference>
<dbReference type="Pfam" id="PF10263">
    <property type="entry name" value="SprT-like"/>
    <property type="match status" value="1"/>
</dbReference>
<dbReference type="OrthoDB" id="267364at2"/>
<evidence type="ECO:0000313" key="3">
    <source>
        <dbReference type="Proteomes" id="UP000199312"/>
    </source>
</evidence>
<dbReference type="GO" id="GO:0006950">
    <property type="term" value="P:response to stress"/>
    <property type="evidence" value="ECO:0007669"/>
    <property type="project" value="UniProtKB-ARBA"/>
</dbReference>
<dbReference type="EMBL" id="FOZP01000007">
    <property type="protein sequence ID" value="SFS71617.1"/>
    <property type="molecule type" value="Genomic_DNA"/>
</dbReference>
<proteinExistence type="predicted"/>
<accession>A0A1I6S3V7</accession>
<protein>
    <recommendedName>
        <fullName evidence="1">SprT-like domain-containing protein</fullName>
    </recommendedName>
</protein>
<dbReference type="AlphaFoldDB" id="A0A1I6S3V7"/>
<gene>
    <name evidence="2" type="ORF">SAMN04488006_2785</name>
</gene>
<evidence type="ECO:0000259" key="1">
    <source>
        <dbReference type="Pfam" id="PF10263"/>
    </source>
</evidence>
<name>A0A1I6S3V7_9FLAO</name>
<keyword evidence="3" id="KW-1185">Reference proteome</keyword>
<dbReference type="STRING" id="593133.SAMN04488006_2785"/>
<reference evidence="3" key="1">
    <citation type="submission" date="2016-10" db="EMBL/GenBank/DDBJ databases">
        <authorList>
            <person name="Varghese N."/>
            <person name="Submissions S."/>
        </authorList>
    </citation>
    <scope>NUCLEOTIDE SEQUENCE [LARGE SCALE GENOMIC DNA]</scope>
    <source>
        <strain evidence="3">DSM 24450</strain>
    </source>
</reference>
<evidence type="ECO:0000313" key="2">
    <source>
        <dbReference type="EMBL" id="SFS71617.1"/>
    </source>
</evidence>